<keyword evidence="2" id="KW-1185">Reference proteome</keyword>
<sequence length="105" mass="11359">DNVIADDVEDVELILKRAEDIALETESLLKSSAKTNAVASSSLNSAAVIPEIKVTKADNEYEGNKTLGNAKVSQIVFVQNTFYQKYEFLFLTLVNPALNSAVGHG</sequence>
<proteinExistence type="predicted"/>
<name>A0A0L7K3F5_OPEBR</name>
<accession>A0A0L7K3F5</accession>
<protein>
    <submittedName>
        <fullName evidence="1">Uncharacterized protein</fullName>
    </submittedName>
</protein>
<dbReference type="EMBL" id="JTDY01013148">
    <property type="protein sequence ID" value="KOB52183.1"/>
    <property type="molecule type" value="Genomic_DNA"/>
</dbReference>
<comment type="caution">
    <text evidence="1">The sequence shown here is derived from an EMBL/GenBank/DDBJ whole genome shotgun (WGS) entry which is preliminary data.</text>
</comment>
<reference evidence="1 2" key="1">
    <citation type="journal article" date="2015" name="Genome Biol. Evol.">
        <title>The genome of winter moth (Operophtera brumata) provides a genomic perspective on sexual dimorphism and phenology.</title>
        <authorList>
            <person name="Derks M.F."/>
            <person name="Smit S."/>
            <person name="Salis L."/>
            <person name="Schijlen E."/>
            <person name="Bossers A."/>
            <person name="Mateman C."/>
            <person name="Pijl A.S."/>
            <person name="de Ridder D."/>
            <person name="Groenen M.A."/>
            <person name="Visser M.E."/>
            <person name="Megens H.J."/>
        </authorList>
    </citation>
    <scope>NUCLEOTIDE SEQUENCE [LARGE SCALE GENOMIC DNA]</scope>
    <source>
        <strain evidence="1">WM2013NL</strain>
        <tissue evidence="1">Head and thorax</tissue>
    </source>
</reference>
<gene>
    <name evidence="1" type="ORF">OBRU01_26275</name>
</gene>
<evidence type="ECO:0000313" key="2">
    <source>
        <dbReference type="Proteomes" id="UP000037510"/>
    </source>
</evidence>
<organism evidence="1 2">
    <name type="scientific">Operophtera brumata</name>
    <name type="common">Winter moth</name>
    <name type="synonym">Phalaena brumata</name>
    <dbReference type="NCBI Taxonomy" id="104452"/>
    <lineage>
        <taxon>Eukaryota</taxon>
        <taxon>Metazoa</taxon>
        <taxon>Ecdysozoa</taxon>
        <taxon>Arthropoda</taxon>
        <taxon>Hexapoda</taxon>
        <taxon>Insecta</taxon>
        <taxon>Pterygota</taxon>
        <taxon>Neoptera</taxon>
        <taxon>Endopterygota</taxon>
        <taxon>Lepidoptera</taxon>
        <taxon>Glossata</taxon>
        <taxon>Ditrysia</taxon>
        <taxon>Geometroidea</taxon>
        <taxon>Geometridae</taxon>
        <taxon>Larentiinae</taxon>
        <taxon>Operophtera</taxon>
    </lineage>
</organism>
<feature type="non-terminal residue" evidence="1">
    <location>
        <position position="1"/>
    </location>
</feature>
<evidence type="ECO:0000313" key="1">
    <source>
        <dbReference type="EMBL" id="KOB52183.1"/>
    </source>
</evidence>
<dbReference type="Proteomes" id="UP000037510">
    <property type="component" value="Unassembled WGS sequence"/>
</dbReference>
<dbReference type="AlphaFoldDB" id="A0A0L7K3F5"/>